<keyword evidence="4 8" id="KW-0812">Transmembrane</keyword>
<keyword evidence="6 8" id="KW-0472">Membrane</keyword>
<comment type="similarity">
    <text evidence="2">Belongs to the oxidase-dependent Fe transporter (OFeT) (TC 9.A.10.1) family.</text>
</comment>
<feature type="region of interest" description="Disordered" evidence="7">
    <location>
        <begin position="43"/>
        <end position="66"/>
    </location>
</feature>
<evidence type="ECO:0000256" key="6">
    <source>
        <dbReference type="ARBA" id="ARBA00023136"/>
    </source>
</evidence>
<evidence type="ECO:0000256" key="2">
    <source>
        <dbReference type="ARBA" id="ARBA00008333"/>
    </source>
</evidence>
<evidence type="ECO:0000256" key="1">
    <source>
        <dbReference type="ARBA" id="ARBA00004141"/>
    </source>
</evidence>
<name>A0ABR3EZE9_9AGAR</name>
<comment type="subcellular location">
    <subcellularLocation>
        <location evidence="1">Membrane</location>
        <topology evidence="1">Multi-pass membrane protein</topology>
    </subcellularLocation>
</comment>
<dbReference type="EMBL" id="JBAHYK010001366">
    <property type="protein sequence ID" value="KAL0568316.1"/>
    <property type="molecule type" value="Genomic_DNA"/>
</dbReference>
<dbReference type="PANTHER" id="PTHR31632">
    <property type="entry name" value="IRON TRANSPORTER FTH1"/>
    <property type="match status" value="1"/>
</dbReference>
<evidence type="ECO:0000256" key="5">
    <source>
        <dbReference type="ARBA" id="ARBA00022989"/>
    </source>
</evidence>
<evidence type="ECO:0000313" key="9">
    <source>
        <dbReference type="EMBL" id="KAL0568316.1"/>
    </source>
</evidence>
<evidence type="ECO:0000256" key="4">
    <source>
        <dbReference type="ARBA" id="ARBA00022692"/>
    </source>
</evidence>
<dbReference type="Pfam" id="PF03239">
    <property type="entry name" value="FTR1"/>
    <property type="match status" value="1"/>
</dbReference>
<accession>A0ABR3EZE9</accession>
<evidence type="ECO:0000256" key="8">
    <source>
        <dbReference type="SAM" id="Phobius"/>
    </source>
</evidence>
<reference evidence="9 10" key="1">
    <citation type="submission" date="2024-02" db="EMBL/GenBank/DDBJ databases">
        <title>A draft genome for the cacao thread blight pathogen Marasmius crinis-equi.</title>
        <authorList>
            <person name="Cohen S.P."/>
            <person name="Baruah I.K."/>
            <person name="Amoako-Attah I."/>
            <person name="Bukari Y."/>
            <person name="Meinhardt L.W."/>
            <person name="Bailey B.A."/>
        </authorList>
    </citation>
    <scope>NUCLEOTIDE SEQUENCE [LARGE SCALE GENOMIC DNA]</scope>
    <source>
        <strain evidence="9 10">GH-76</strain>
    </source>
</reference>
<feature type="transmembrane region" description="Helical" evidence="8">
    <location>
        <begin position="117"/>
        <end position="138"/>
    </location>
</feature>
<keyword evidence="10" id="KW-1185">Reference proteome</keyword>
<feature type="transmembrane region" description="Helical" evidence="8">
    <location>
        <begin position="168"/>
        <end position="194"/>
    </location>
</feature>
<evidence type="ECO:0000256" key="7">
    <source>
        <dbReference type="SAM" id="MobiDB-lite"/>
    </source>
</evidence>
<keyword evidence="3" id="KW-0813">Transport</keyword>
<keyword evidence="3" id="KW-0406">Ion transport</keyword>
<feature type="transmembrane region" description="Helical" evidence="8">
    <location>
        <begin position="6"/>
        <end position="31"/>
    </location>
</feature>
<sequence length="373" mass="40941">MAKNLFSVPIFFIVFRETLEAAIIISVLLGLAEQIVLEHGSISSTPSQSQSQEDTVGTGDVQGDSGKEQRQRLVKKLRIQIFLGAAAGFFIALAIGAAFIAVWFTRASNLWARSEELWEGIFELIASLLIFVMGVTMLKMERAKAKWRIKLQRAFDAKGDAEGRTGRWALFILPFITVLREGMEAVVFVGGVALGQPATSIPIAAIVGIIAGAICGWLIYQFASRTTLRIFLVSLTSLLLLIGAGLFSRSIGAFQRNAFNNLLGAEIDDAGGDGPGSYDVRGNVWHLNCCNPNNNLDSQGWSVFNAIFGWDNSATLGTVLGYVAYWVAVMVTLVWLKYKEGRTILFGMESEVRKRRRMRKDNSNDGEGSQEEK</sequence>
<gene>
    <name evidence="9" type="primary">FTR1_2</name>
    <name evidence="9" type="ORF">V5O48_013675</name>
</gene>
<comment type="caution">
    <text evidence="9">The sequence shown here is derived from an EMBL/GenBank/DDBJ whole genome shotgun (WGS) entry which is preliminary data.</text>
</comment>
<dbReference type="Proteomes" id="UP001465976">
    <property type="component" value="Unassembled WGS sequence"/>
</dbReference>
<feature type="transmembrane region" description="Helical" evidence="8">
    <location>
        <begin position="200"/>
        <end position="220"/>
    </location>
</feature>
<dbReference type="PANTHER" id="PTHR31632:SF2">
    <property type="entry name" value="PLASMA MEMBRANE IRON PERMEASE"/>
    <property type="match status" value="1"/>
</dbReference>
<keyword evidence="5 8" id="KW-1133">Transmembrane helix</keyword>
<keyword evidence="3" id="KW-0408">Iron</keyword>
<proteinExistence type="inferred from homology"/>
<keyword evidence="3" id="KW-0410">Iron transport</keyword>
<feature type="compositionally biased region" description="Low complexity" evidence="7">
    <location>
        <begin position="43"/>
        <end position="52"/>
    </location>
</feature>
<evidence type="ECO:0000313" key="10">
    <source>
        <dbReference type="Proteomes" id="UP001465976"/>
    </source>
</evidence>
<feature type="transmembrane region" description="Helical" evidence="8">
    <location>
        <begin position="227"/>
        <end position="247"/>
    </location>
</feature>
<protein>
    <submittedName>
        <fullName evidence="9">High-affinity iron permease</fullName>
    </submittedName>
</protein>
<feature type="transmembrane region" description="Helical" evidence="8">
    <location>
        <begin position="81"/>
        <end position="105"/>
    </location>
</feature>
<organism evidence="9 10">
    <name type="scientific">Marasmius crinis-equi</name>
    <dbReference type="NCBI Taxonomy" id="585013"/>
    <lineage>
        <taxon>Eukaryota</taxon>
        <taxon>Fungi</taxon>
        <taxon>Dikarya</taxon>
        <taxon>Basidiomycota</taxon>
        <taxon>Agaricomycotina</taxon>
        <taxon>Agaricomycetes</taxon>
        <taxon>Agaricomycetidae</taxon>
        <taxon>Agaricales</taxon>
        <taxon>Marasmiineae</taxon>
        <taxon>Marasmiaceae</taxon>
        <taxon>Marasmius</taxon>
    </lineage>
</organism>
<feature type="transmembrane region" description="Helical" evidence="8">
    <location>
        <begin position="319"/>
        <end position="338"/>
    </location>
</feature>
<dbReference type="InterPro" id="IPR004923">
    <property type="entry name" value="FTR1/Fip1/EfeU"/>
</dbReference>
<evidence type="ECO:0000256" key="3">
    <source>
        <dbReference type="ARBA" id="ARBA00022496"/>
    </source>
</evidence>